<dbReference type="Proteomes" id="UP000694036">
    <property type="component" value="Chromosome"/>
</dbReference>
<accession>A0A8F5H119</accession>
<feature type="compositionally biased region" description="Low complexity" evidence="1">
    <location>
        <begin position="17"/>
        <end position="30"/>
    </location>
</feature>
<feature type="region of interest" description="Disordered" evidence="1">
    <location>
        <begin position="1"/>
        <end position="31"/>
    </location>
</feature>
<keyword evidence="3" id="KW-1185">Reference proteome</keyword>
<name>A0A8F5H119_9CREN</name>
<organism evidence="2 3">
    <name type="scientific">Saccharolobus shibatae</name>
    <dbReference type="NCBI Taxonomy" id="2286"/>
    <lineage>
        <taxon>Archaea</taxon>
        <taxon>Thermoproteota</taxon>
        <taxon>Thermoprotei</taxon>
        <taxon>Sulfolobales</taxon>
        <taxon>Sulfolobaceae</taxon>
        <taxon>Saccharolobus</taxon>
    </lineage>
</organism>
<dbReference type="AlphaFoldDB" id="A0A8F5H119"/>
<gene>
    <name evidence="2" type="ORF">J5U22_03162</name>
</gene>
<sequence length="154" mass="17201">MVVKPIKKEKKDEESSKSTQQQPQKQEQQELNVSSLSGFEFNELNRAIEVINFFENTIVPFLKKRKVDDKVIAAISGAFAMRLSNLVLRKYQLTIASINLEKAIQVLDEELPKLVKQSSGSVDAETIIKTWDMLKDLLKKMSTSISGSGGGKNG</sequence>
<reference evidence="2 3" key="1">
    <citation type="journal article" date="2021" name="Environ. Microbiol.">
        <title>New insights into the diversity and evolution of the archaeal mobilome from three complete genomes of Saccharolobus shibatae.</title>
        <authorList>
            <person name="Medvedeva S."/>
            <person name="Brandt D."/>
            <person name="Cvirkaite-Krupovic V."/>
            <person name="Liu Y."/>
            <person name="Severinov K."/>
            <person name="Ishino S."/>
            <person name="Ishino Y."/>
            <person name="Prangishvili D."/>
            <person name="Kalinowski J."/>
            <person name="Krupovic M."/>
        </authorList>
    </citation>
    <scope>NUCLEOTIDE SEQUENCE [LARGE SCALE GENOMIC DNA]</scope>
    <source>
        <strain evidence="2 3">S38A</strain>
    </source>
</reference>
<dbReference type="GeneID" id="65558490"/>
<dbReference type="RefSeq" id="WP_218258929.1">
    <property type="nucleotide sequence ID" value="NZ_CP077713.1"/>
</dbReference>
<evidence type="ECO:0000313" key="3">
    <source>
        <dbReference type="Proteomes" id="UP000694036"/>
    </source>
</evidence>
<dbReference type="EMBL" id="CP077713">
    <property type="protein sequence ID" value="QXJ36585.1"/>
    <property type="molecule type" value="Genomic_DNA"/>
</dbReference>
<evidence type="ECO:0000313" key="2">
    <source>
        <dbReference type="EMBL" id="QXJ36585.1"/>
    </source>
</evidence>
<proteinExistence type="predicted"/>
<evidence type="ECO:0000256" key="1">
    <source>
        <dbReference type="SAM" id="MobiDB-lite"/>
    </source>
</evidence>
<protein>
    <submittedName>
        <fullName evidence="2">Uncharacterized protein</fullName>
    </submittedName>
</protein>